<protein>
    <recommendedName>
        <fullName evidence="7">Glycosyltransferase family 15 protein</fullName>
    </recommendedName>
</protein>
<dbReference type="GO" id="GO:0000026">
    <property type="term" value="F:alpha-1,2-mannosyltransferase activity"/>
    <property type="evidence" value="ECO:0007669"/>
    <property type="project" value="TreeGrafter"/>
</dbReference>
<comment type="similarity">
    <text evidence="1">Belongs to the glycosyltransferase 15 family.</text>
</comment>
<feature type="active site" description="Nucleophile" evidence="4">
    <location>
        <position position="318"/>
    </location>
</feature>
<dbReference type="OrthoDB" id="439943at2759"/>
<organism evidence="5 6">
    <name type="scientific">Stachybotrys chartarum (strain CBS 109288 / IBT 7711)</name>
    <name type="common">Toxic black mold</name>
    <name type="synonym">Stilbospora chartarum</name>
    <dbReference type="NCBI Taxonomy" id="1280523"/>
    <lineage>
        <taxon>Eukaryota</taxon>
        <taxon>Fungi</taxon>
        <taxon>Dikarya</taxon>
        <taxon>Ascomycota</taxon>
        <taxon>Pezizomycotina</taxon>
        <taxon>Sordariomycetes</taxon>
        <taxon>Hypocreomycetidae</taxon>
        <taxon>Hypocreales</taxon>
        <taxon>Stachybotryaceae</taxon>
        <taxon>Stachybotrys</taxon>
    </lineage>
</organism>
<sequence length="441" mass="51345">MLSRHMLRSWTHNLPALALCRPPSVLQWLSRFNPARHWKLLLVPAILCLVEVLLHVRSFAIARPDTNLDPPFHTGCQEPVLNSSARANAVLVMLARNSDVDDAIASVRSVQEQFNRNFAYPWVFLNDEPWSHEFVTRVSRAVEHDDAGATATFEVIPDGMWGYPDWIDQDRARGSMEKMQKKKVPYAGRESYHHMCRFNSGFFYDHYALRDYKWYWRVEPGVSFTCAITYDPFIEMERNNKRYGYTIALWEVGKAVPSLFDKLSRYKHRHAIETTALWTAMTDPSWLPWPLRSILSWLPNRSPSGDLWNTCHFWSNFEIADMDFFRSRAYRDIFRYLDEEGGFYYERWGDAPVHSLAAAMLLRPEQVHHFSDFGYVHRPFQYCPYAPTAAALLRGELVPDMAGRIGKKDVPERSLGCNCKCDTKATPIKPTCFNRLRRTVM</sequence>
<dbReference type="PIRSF" id="PIRSF018153">
    <property type="entry name" value="Glyco_trans_15"/>
    <property type="match status" value="1"/>
</dbReference>
<dbReference type="InterPro" id="IPR002685">
    <property type="entry name" value="Glyco_trans_15"/>
</dbReference>
<dbReference type="EMBL" id="KL648012">
    <property type="protein sequence ID" value="KEY72799.1"/>
    <property type="molecule type" value="Genomic_DNA"/>
</dbReference>
<dbReference type="GO" id="GO:0016020">
    <property type="term" value="C:membrane"/>
    <property type="evidence" value="ECO:0007669"/>
    <property type="project" value="InterPro"/>
</dbReference>
<dbReference type="Gene3D" id="3.90.550.10">
    <property type="entry name" value="Spore Coat Polysaccharide Biosynthesis Protein SpsA, Chain A"/>
    <property type="match status" value="1"/>
</dbReference>
<keyword evidence="3" id="KW-0808">Transferase</keyword>
<evidence type="ECO:0000256" key="3">
    <source>
        <dbReference type="ARBA" id="ARBA00022679"/>
    </source>
</evidence>
<proteinExistence type="inferred from homology"/>
<evidence type="ECO:0000256" key="4">
    <source>
        <dbReference type="PIRSR" id="PIRSR018153-1"/>
    </source>
</evidence>
<dbReference type="AlphaFoldDB" id="A0A084B5H0"/>
<evidence type="ECO:0000256" key="2">
    <source>
        <dbReference type="ARBA" id="ARBA00022676"/>
    </source>
</evidence>
<reference evidence="5 6" key="1">
    <citation type="journal article" date="2014" name="BMC Genomics">
        <title>Comparative genome sequencing reveals chemotype-specific gene clusters in the toxigenic black mold Stachybotrys.</title>
        <authorList>
            <person name="Semeiks J."/>
            <person name="Borek D."/>
            <person name="Otwinowski Z."/>
            <person name="Grishin N.V."/>
        </authorList>
    </citation>
    <scope>NUCLEOTIDE SEQUENCE [LARGE SCALE GENOMIC DNA]</scope>
    <source>
        <strain evidence="6">CBS 109288 / IBT 7711</strain>
    </source>
</reference>
<gene>
    <name evidence="5" type="ORF">S7711_04392</name>
</gene>
<dbReference type="InterPro" id="IPR029044">
    <property type="entry name" value="Nucleotide-diphossugar_trans"/>
</dbReference>
<dbReference type="PANTHER" id="PTHR31121:SF2">
    <property type="entry name" value="MANNOSYLTRANSFERASE KTR5-RELATED"/>
    <property type="match status" value="1"/>
</dbReference>
<dbReference type="Pfam" id="PF01793">
    <property type="entry name" value="Glyco_transf_15"/>
    <property type="match status" value="1"/>
</dbReference>
<dbReference type="GO" id="GO:0000032">
    <property type="term" value="P:cell wall mannoprotein biosynthetic process"/>
    <property type="evidence" value="ECO:0007669"/>
    <property type="project" value="TreeGrafter"/>
</dbReference>
<dbReference type="GO" id="GO:0005794">
    <property type="term" value="C:Golgi apparatus"/>
    <property type="evidence" value="ECO:0007669"/>
    <property type="project" value="TreeGrafter"/>
</dbReference>
<evidence type="ECO:0000313" key="5">
    <source>
        <dbReference type="EMBL" id="KEY72799.1"/>
    </source>
</evidence>
<dbReference type="FunFam" id="3.90.550.10:FF:000051">
    <property type="entry name" value="Alpha-1,2-mannosyltransferase (Ktr4)"/>
    <property type="match status" value="1"/>
</dbReference>
<dbReference type="PANTHER" id="PTHR31121">
    <property type="entry name" value="ALPHA-1,2 MANNOSYLTRANSFERASE KTR1"/>
    <property type="match status" value="1"/>
</dbReference>
<dbReference type="Proteomes" id="UP000028045">
    <property type="component" value="Unassembled WGS sequence"/>
</dbReference>
<accession>A0A084B5H0</accession>
<dbReference type="HOGENOM" id="CLU_024327_2_1_1"/>
<keyword evidence="6" id="KW-1185">Reference proteome</keyword>
<dbReference type="SUPFAM" id="SSF53448">
    <property type="entry name" value="Nucleotide-diphospho-sugar transferases"/>
    <property type="match status" value="1"/>
</dbReference>
<evidence type="ECO:0000313" key="6">
    <source>
        <dbReference type="Proteomes" id="UP000028045"/>
    </source>
</evidence>
<evidence type="ECO:0000256" key="1">
    <source>
        <dbReference type="ARBA" id="ARBA00007677"/>
    </source>
</evidence>
<evidence type="ECO:0008006" key="7">
    <source>
        <dbReference type="Google" id="ProtNLM"/>
    </source>
</evidence>
<name>A0A084B5H0_STACB</name>
<keyword evidence="2" id="KW-0328">Glycosyltransferase</keyword>
<dbReference type="GO" id="GO:0006487">
    <property type="term" value="P:protein N-linked glycosylation"/>
    <property type="evidence" value="ECO:0007669"/>
    <property type="project" value="TreeGrafter"/>
</dbReference>